<evidence type="ECO:0008006" key="3">
    <source>
        <dbReference type="Google" id="ProtNLM"/>
    </source>
</evidence>
<reference evidence="1 2" key="1">
    <citation type="submission" date="2018-02" db="EMBL/GenBank/DDBJ databases">
        <title>Complete genome sequencing of Faecalibacterium prausnitzii strains isolated from the human gut.</title>
        <authorList>
            <person name="Fitzgerald B.C."/>
            <person name="Shkoporov A.N."/>
            <person name="Ross P.R."/>
            <person name="Hill C."/>
        </authorList>
    </citation>
    <scope>NUCLEOTIDE SEQUENCE [LARGE SCALE GENOMIC DNA]</scope>
    <source>
        <strain evidence="1 2">APC942/8-14-2</strain>
    </source>
</reference>
<name>A0A329TM89_9FIRM</name>
<comment type="caution">
    <text evidence="1">The sequence shown here is derived from an EMBL/GenBank/DDBJ whole genome shotgun (WGS) entry which is preliminary data.</text>
</comment>
<dbReference type="EMBL" id="PRKZ01000004">
    <property type="protein sequence ID" value="RAW50028.1"/>
    <property type="molecule type" value="Genomic_DNA"/>
</dbReference>
<gene>
    <name evidence="1" type="ORF">C4N25_07520</name>
</gene>
<proteinExistence type="predicted"/>
<evidence type="ECO:0000313" key="2">
    <source>
        <dbReference type="Proteomes" id="UP000251634"/>
    </source>
</evidence>
<dbReference type="Pfam" id="PF11185">
    <property type="entry name" value="DUF2971"/>
    <property type="match status" value="1"/>
</dbReference>
<dbReference type="AlphaFoldDB" id="A0A329TM89"/>
<dbReference type="RefSeq" id="WP_112115553.1">
    <property type="nucleotide sequence ID" value="NZ_PRKZ01000004.1"/>
</dbReference>
<protein>
    <recommendedName>
        <fullName evidence="3">DUF2971 domain-containing protein</fullName>
    </recommendedName>
</protein>
<sequence>MDWKDKFLKLYMSTNEDDVQQAINLKEENIPRHLYRYRSASEAKFVQSELLGQIYMPHISELNDPFDSCALLSNENINYYFVDRGFRQRIETIIGKKIPDDALRRDNLREDILKYALSHIGCADRDIVEKLKKYHDENQKSIEDSNKYFNAIIKRDYRLCCFSESAYNLPMWSHYANNHSGICLQYDTLRFRYNDSLRKRLFPVFYTEKLPDALEIIKNFNFDNLPKTLFERILISKLKDWEYEREWRLILDCRKIISENEKVSDDYWNTGKIEWLAKPSKVYLGVKINQEMKSLIVDICRRLDISVYQMECTEYGLKEVLTK</sequence>
<organism evidence="1 2">
    <name type="scientific">Faecalibacterium prausnitzii</name>
    <dbReference type="NCBI Taxonomy" id="853"/>
    <lineage>
        <taxon>Bacteria</taxon>
        <taxon>Bacillati</taxon>
        <taxon>Bacillota</taxon>
        <taxon>Clostridia</taxon>
        <taxon>Eubacteriales</taxon>
        <taxon>Oscillospiraceae</taxon>
        <taxon>Faecalibacterium</taxon>
    </lineage>
</organism>
<dbReference type="Proteomes" id="UP000251634">
    <property type="component" value="Unassembled WGS sequence"/>
</dbReference>
<evidence type="ECO:0000313" key="1">
    <source>
        <dbReference type="EMBL" id="RAW50028.1"/>
    </source>
</evidence>
<dbReference type="InterPro" id="IPR021352">
    <property type="entry name" value="DUF2971"/>
</dbReference>
<accession>A0A329TM89</accession>